<keyword evidence="4" id="KW-1185">Reference proteome</keyword>
<evidence type="ECO:0000313" key="3">
    <source>
        <dbReference type="EMBL" id="MFD1565699.1"/>
    </source>
</evidence>
<feature type="compositionally biased region" description="Acidic residues" evidence="1">
    <location>
        <begin position="385"/>
        <end position="395"/>
    </location>
</feature>
<accession>A0ABD6BM61</accession>
<organism evidence="3 4">
    <name type="scientific">Haloarchaeobius amylolyticus</name>
    <dbReference type="NCBI Taxonomy" id="1198296"/>
    <lineage>
        <taxon>Archaea</taxon>
        <taxon>Methanobacteriati</taxon>
        <taxon>Methanobacteriota</taxon>
        <taxon>Stenosarchaea group</taxon>
        <taxon>Halobacteria</taxon>
        <taxon>Halobacteriales</taxon>
        <taxon>Halorubellaceae</taxon>
        <taxon>Haloarchaeobius</taxon>
    </lineage>
</organism>
<feature type="region of interest" description="Disordered" evidence="1">
    <location>
        <begin position="349"/>
        <end position="395"/>
    </location>
</feature>
<feature type="region of interest" description="Disordered" evidence="1">
    <location>
        <begin position="212"/>
        <end position="234"/>
    </location>
</feature>
<reference evidence="3 4" key="1">
    <citation type="journal article" date="2019" name="Int. J. Syst. Evol. Microbiol.">
        <title>The Global Catalogue of Microorganisms (GCM) 10K type strain sequencing project: providing services to taxonomists for standard genome sequencing and annotation.</title>
        <authorList>
            <consortium name="The Broad Institute Genomics Platform"/>
            <consortium name="The Broad Institute Genome Sequencing Center for Infectious Disease"/>
            <person name="Wu L."/>
            <person name="Ma J."/>
        </authorList>
    </citation>
    <scope>NUCLEOTIDE SEQUENCE [LARGE SCALE GENOMIC DNA]</scope>
    <source>
        <strain evidence="3 4">CGMCC 1.12230</strain>
    </source>
</reference>
<sequence>MNSDRLRVRARAALAEWYTLVVVVLLALALVGGWGAYTSIAGPAEEMNRDTTDSWSTTGSFDHSAEVTSENEVYPVGTQLSDRSVYFTDVTPELEGTFTYRYTADAGDVTADVELERVIRSADDEREYWEVNETIAETSTEGLAPGEETTADFAIDVPATVNESERIEESLGGSPGSVETTVVAHVTIQGTIDGEPVERTEQYELGLEPDGSTYAVSATGTDPDGGQQTGSEVTTASAGGFGLLLPLVLLLGSLGGLGTLVTAKHSGRLAPSEAELERLRAQYEREEFDEWISRGSLPDEVRDRPRIEVSTLEDLVDVAIDCDRRVLEDESAGEYYVVDGEAVYVYEPEAFEADSGDGSSADLFEEESAGEENDVAHESDGGESVLEETSEDDDS</sequence>
<evidence type="ECO:0000256" key="2">
    <source>
        <dbReference type="SAM" id="Phobius"/>
    </source>
</evidence>
<keyword evidence="2" id="KW-0812">Transmembrane</keyword>
<feature type="transmembrane region" description="Helical" evidence="2">
    <location>
        <begin position="12"/>
        <end position="37"/>
    </location>
</feature>
<protein>
    <submittedName>
        <fullName evidence="3">DUF5305 domain-containing protein</fullName>
    </submittedName>
</protein>
<dbReference type="InterPro" id="IPR035185">
    <property type="entry name" value="DUF5305"/>
</dbReference>
<keyword evidence="2" id="KW-1133">Transmembrane helix</keyword>
<dbReference type="EMBL" id="JBHUDI010000011">
    <property type="protein sequence ID" value="MFD1565699.1"/>
    <property type="molecule type" value="Genomic_DNA"/>
</dbReference>
<dbReference type="AlphaFoldDB" id="A0ABD6BM61"/>
<gene>
    <name evidence="3" type="ORF">ACFR99_19420</name>
</gene>
<evidence type="ECO:0000313" key="4">
    <source>
        <dbReference type="Proteomes" id="UP001597076"/>
    </source>
</evidence>
<name>A0ABD6BM61_9EURY</name>
<proteinExistence type="predicted"/>
<dbReference type="Pfam" id="PF17231">
    <property type="entry name" value="DUF5305"/>
    <property type="match status" value="1"/>
</dbReference>
<dbReference type="Proteomes" id="UP001597076">
    <property type="component" value="Unassembled WGS sequence"/>
</dbReference>
<comment type="caution">
    <text evidence="3">The sequence shown here is derived from an EMBL/GenBank/DDBJ whole genome shotgun (WGS) entry which is preliminary data.</text>
</comment>
<evidence type="ECO:0000256" key="1">
    <source>
        <dbReference type="SAM" id="MobiDB-lite"/>
    </source>
</evidence>
<dbReference type="RefSeq" id="WP_390291086.1">
    <property type="nucleotide sequence ID" value="NZ_JBHUDI010000011.1"/>
</dbReference>
<keyword evidence="2" id="KW-0472">Membrane</keyword>
<feature type="compositionally biased region" description="Acidic residues" evidence="1">
    <location>
        <begin position="363"/>
        <end position="373"/>
    </location>
</feature>
<feature type="compositionally biased region" description="Low complexity" evidence="1">
    <location>
        <begin position="219"/>
        <end position="230"/>
    </location>
</feature>